<dbReference type="Proteomes" id="UP001218034">
    <property type="component" value="Chromosome"/>
</dbReference>
<dbReference type="EMBL" id="CP104395">
    <property type="protein sequence ID" value="WEL20026.1"/>
    <property type="molecule type" value="Genomic_DNA"/>
</dbReference>
<protein>
    <recommendedName>
        <fullName evidence="4">Ig-like domain-containing protein</fullName>
    </recommendedName>
</protein>
<evidence type="ECO:0008006" key="4">
    <source>
        <dbReference type="Google" id="ProtNLM"/>
    </source>
</evidence>
<evidence type="ECO:0000313" key="2">
    <source>
        <dbReference type="EMBL" id="WEL20026.1"/>
    </source>
</evidence>
<reference evidence="2 3" key="1">
    <citation type="submission" date="2022-09" db="EMBL/GenBank/DDBJ databases">
        <title>Xylan utilization by haloarchaea-nanohaloarchaea associations.</title>
        <authorList>
            <person name="Yakimov M."/>
        </authorList>
    </citation>
    <scope>NUCLEOTIDE SEQUENCE [LARGE SCALE GENOMIC DNA]</scope>
    <source>
        <strain evidence="2 3">SVXNc</strain>
    </source>
</reference>
<gene>
    <name evidence="2" type="ORF">SVXNc_1034</name>
</gene>
<sequence length="386" mass="42689">MMNWAVRRIEVMKRLVISAIVLTALIVPTAVAQDSFEQTTIDESFLNQIYNSFISSSNPKEGSVDTLNVLYNCFIKGNYEQVGSCYESKASQLSATPYEVWYGESRSDDNGDDKANPGELAIRETSAFTESTPLYTANTLSVKATDLRDLSNQEKKFYDDSKITFTVSTPHSGDRSSVSCEGTPDPNTCTASKEVTPQFSGEYTVKAEAQTSDGRTVSLQRSFQAVAKGLPPENKPELGGEFSDWEPHWETASQLENYLEFTTPRDNSFVLIDSGDTGFCGDAVIRKTVTVQPGRAKTVSVDYQLNTGINPGEVGIWWGSQEEIVDYDDDVSETGTWRLEISQPSWTDTPARNQLNIGLRESEETCTSALRLQSPTRLVIDDVDIS</sequence>
<organism evidence="2 3">
    <name type="scientific">Candidatus Nanohalococcus occultus</name>
    <dbReference type="NCBI Taxonomy" id="2978047"/>
    <lineage>
        <taxon>Archaea</taxon>
        <taxon>Candidatus Nanohalarchaeota</taxon>
        <taxon>Candidatus Nanohalarchaeota incertae sedis</taxon>
        <taxon>Candidatus Nanohalococcus</taxon>
    </lineage>
</organism>
<evidence type="ECO:0000256" key="1">
    <source>
        <dbReference type="SAM" id="MobiDB-lite"/>
    </source>
</evidence>
<accession>A0ABY8CFM4</accession>
<proteinExistence type="predicted"/>
<evidence type="ECO:0000313" key="3">
    <source>
        <dbReference type="Proteomes" id="UP001218034"/>
    </source>
</evidence>
<name>A0ABY8CFM4_9ARCH</name>
<feature type="region of interest" description="Disordered" evidence="1">
    <location>
        <begin position="169"/>
        <end position="190"/>
    </location>
</feature>
<keyword evidence="3" id="KW-1185">Reference proteome</keyword>